<dbReference type="Proteomes" id="UP000318437">
    <property type="component" value="Unassembled WGS sequence"/>
</dbReference>
<accession>A0A5C6CQ11</accession>
<reference evidence="3 4" key="1">
    <citation type="submission" date="2019-02" db="EMBL/GenBank/DDBJ databases">
        <title>Deep-cultivation of Planctomycetes and their phenomic and genomic characterization uncovers novel biology.</title>
        <authorList>
            <person name="Wiegand S."/>
            <person name="Jogler M."/>
            <person name="Boedeker C."/>
            <person name="Pinto D."/>
            <person name="Vollmers J."/>
            <person name="Rivas-Marin E."/>
            <person name="Kohn T."/>
            <person name="Peeters S.H."/>
            <person name="Heuer A."/>
            <person name="Rast P."/>
            <person name="Oberbeckmann S."/>
            <person name="Bunk B."/>
            <person name="Jeske O."/>
            <person name="Meyerdierks A."/>
            <person name="Storesund J.E."/>
            <person name="Kallscheuer N."/>
            <person name="Luecker S."/>
            <person name="Lage O.M."/>
            <person name="Pohl T."/>
            <person name="Merkel B.J."/>
            <person name="Hornburger P."/>
            <person name="Mueller R.-W."/>
            <person name="Bruemmer F."/>
            <person name="Labrenz M."/>
            <person name="Spormann A.M."/>
            <person name="Op Den Camp H."/>
            <person name="Overmann J."/>
            <person name="Amann R."/>
            <person name="Jetten M.S.M."/>
            <person name="Mascher T."/>
            <person name="Medema M.H."/>
            <person name="Devos D.P."/>
            <person name="Kaster A.-K."/>
            <person name="Ovreas L."/>
            <person name="Rohde M."/>
            <person name="Galperin M.Y."/>
            <person name="Jogler C."/>
        </authorList>
    </citation>
    <scope>NUCLEOTIDE SEQUENCE [LARGE SCALE GENOMIC DNA]</scope>
    <source>
        <strain evidence="3 4">Pla144</strain>
    </source>
</reference>
<dbReference type="InterPro" id="IPR000866">
    <property type="entry name" value="AhpC/TSA"/>
</dbReference>
<proteinExistence type="predicted"/>
<keyword evidence="4" id="KW-1185">Reference proteome</keyword>
<name>A0A5C6CQ11_9BACT</name>
<gene>
    <name evidence="3" type="primary">bcp_2</name>
    <name evidence="3" type="ORF">Pla144_27810</name>
</gene>
<comment type="caution">
    <text evidence="3">The sequence shown here is derived from an EMBL/GenBank/DDBJ whole genome shotgun (WGS) entry which is preliminary data.</text>
</comment>
<keyword evidence="3" id="KW-0560">Oxidoreductase</keyword>
<dbReference type="PANTHER" id="PTHR43640">
    <property type="entry name" value="OS07G0260300 PROTEIN"/>
    <property type="match status" value="1"/>
</dbReference>
<dbReference type="CDD" id="cd02969">
    <property type="entry name" value="PRX_like1"/>
    <property type="match status" value="1"/>
</dbReference>
<dbReference type="EMBL" id="SJPS01000004">
    <property type="protein sequence ID" value="TWU25574.1"/>
    <property type="molecule type" value="Genomic_DNA"/>
</dbReference>
<evidence type="ECO:0000259" key="2">
    <source>
        <dbReference type="PROSITE" id="PS51352"/>
    </source>
</evidence>
<dbReference type="GO" id="GO:0004601">
    <property type="term" value="F:peroxidase activity"/>
    <property type="evidence" value="ECO:0007669"/>
    <property type="project" value="UniProtKB-KW"/>
</dbReference>
<dbReference type="AlphaFoldDB" id="A0A5C6CQ11"/>
<feature type="region of interest" description="Disordered" evidence="1">
    <location>
        <begin position="166"/>
        <end position="189"/>
    </location>
</feature>
<dbReference type="Pfam" id="PF00578">
    <property type="entry name" value="AhpC-TSA"/>
    <property type="match status" value="1"/>
</dbReference>
<dbReference type="InterPro" id="IPR013766">
    <property type="entry name" value="Thioredoxin_domain"/>
</dbReference>
<evidence type="ECO:0000313" key="4">
    <source>
        <dbReference type="Proteomes" id="UP000318437"/>
    </source>
</evidence>
<feature type="domain" description="Thioredoxin" evidence="2">
    <location>
        <begin position="9"/>
        <end position="164"/>
    </location>
</feature>
<dbReference type="InterPro" id="IPR047262">
    <property type="entry name" value="PRX-like1"/>
</dbReference>
<evidence type="ECO:0000313" key="3">
    <source>
        <dbReference type="EMBL" id="TWU25574.1"/>
    </source>
</evidence>
<evidence type="ECO:0000256" key="1">
    <source>
        <dbReference type="SAM" id="MobiDB-lite"/>
    </source>
</evidence>
<keyword evidence="3" id="KW-0575">Peroxidase</keyword>
<dbReference type="PROSITE" id="PS51352">
    <property type="entry name" value="THIOREDOXIN_2"/>
    <property type="match status" value="1"/>
</dbReference>
<dbReference type="RefSeq" id="WP_146451170.1">
    <property type="nucleotide sequence ID" value="NZ_SJPS01000004.1"/>
</dbReference>
<dbReference type="SUPFAM" id="SSF52833">
    <property type="entry name" value="Thioredoxin-like"/>
    <property type="match status" value="1"/>
</dbReference>
<dbReference type="EC" id="1.11.1.15" evidence="3"/>
<dbReference type="Gene3D" id="3.40.30.10">
    <property type="entry name" value="Glutaredoxin"/>
    <property type="match status" value="1"/>
</dbReference>
<dbReference type="PANTHER" id="PTHR43640:SF1">
    <property type="entry name" value="THIOREDOXIN-DEPENDENT PEROXIREDOXIN"/>
    <property type="match status" value="1"/>
</dbReference>
<organism evidence="3 4">
    <name type="scientific">Bythopirellula polymerisocia</name>
    <dbReference type="NCBI Taxonomy" id="2528003"/>
    <lineage>
        <taxon>Bacteria</taxon>
        <taxon>Pseudomonadati</taxon>
        <taxon>Planctomycetota</taxon>
        <taxon>Planctomycetia</taxon>
        <taxon>Pirellulales</taxon>
        <taxon>Lacipirellulaceae</taxon>
        <taxon>Bythopirellula</taxon>
    </lineage>
</organism>
<dbReference type="OrthoDB" id="9809746at2"/>
<sequence length="189" mass="20195">MARTPSTMLPLGTPAPDFSLVNVDGTTVSLGDFSGAPALLVMFICNHCPFVKHVADELARLGQDYKSKGAAIVAINSNDVANYPADSPEQMVAEAEDRGYVFPYLYDETQEVAKAYHAACTPDFFLFDAEQRLAYRGQLDASRPDSGIPVTGADLRAALDNVLAGKAPSEDQKPSIGCNIKWAPGNEPA</sequence>
<dbReference type="InterPro" id="IPR036249">
    <property type="entry name" value="Thioredoxin-like_sf"/>
</dbReference>
<protein>
    <submittedName>
        <fullName evidence="3">Putative peroxiredoxin</fullName>
        <ecNumber evidence="3">1.11.1.15</ecNumber>
    </submittedName>
</protein>